<dbReference type="Proteomes" id="UP000054925">
    <property type="component" value="Unassembled WGS sequence"/>
</dbReference>
<dbReference type="PANTHER" id="PTHR37533:SF2">
    <property type="entry name" value="FLAGELLAR HOOK-LENGTH CONTROL PROTEIN"/>
    <property type="match status" value="1"/>
</dbReference>
<dbReference type="InterPro" id="IPR038610">
    <property type="entry name" value="FliK-like_C_sf"/>
</dbReference>
<feature type="compositionally biased region" description="Low complexity" evidence="4">
    <location>
        <begin position="105"/>
        <end position="127"/>
    </location>
</feature>
<name>A0A158IS85_9BURK</name>
<keyword evidence="6" id="KW-0282">Flagellum</keyword>
<evidence type="ECO:0000256" key="2">
    <source>
        <dbReference type="ARBA" id="ARBA00009149"/>
    </source>
</evidence>
<evidence type="ECO:0000313" key="7">
    <source>
        <dbReference type="Proteomes" id="UP000054925"/>
    </source>
</evidence>
<feature type="region of interest" description="Disordered" evidence="4">
    <location>
        <begin position="45"/>
        <end position="127"/>
    </location>
</feature>
<dbReference type="InterPro" id="IPR001635">
    <property type="entry name" value="Flag_hook_Flik"/>
</dbReference>
<dbReference type="RefSeq" id="WP_087656797.1">
    <property type="nucleotide sequence ID" value="NZ_FCOL02000013.1"/>
</dbReference>
<comment type="function">
    <text evidence="1">Controls the length of the flagellar hook.</text>
</comment>
<reference evidence="6" key="1">
    <citation type="submission" date="2016-01" db="EMBL/GenBank/DDBJ databases">
        <authorList>
            <person name="Peeters C."/>
        </authorList>
    </citation>
    <scope>NUCLEOTIDE SEQUENCE [LARGE SCALE GENOMIC DNA]</scope>
    <source>
        <strain evidence="6">LMG 22937</strain>
    </source>
</reference>
<comment type="similarity">
    <text evidence="2">Belongs to the FliK family.</text>
</comment>
<dbReference type="OrthoDB" id="8596319at2"/>
<evidence type="ECO:0000256" key="4">
    <source>
        <dbReference type="SAM" id="MobiDB-lite"/>
    </source>
</evidence>
<dbReference type="Pfam" id="PF02120">
    <property type="entry name" value="Flg_hook"/>
    <property type="match status" value="1"/>
</dbReference>
<evidence type="ECO:0000313" key="6">
    <source>
        <dbReference type="EMBL" id="SAL58901.1"/>
    </source>
</evidence>
<sequence>MSSVSFGNALIGATSPVAKGKAVSSSRDEGAFASFGVTLQTMADKANAEAQAKVAASAAKLAAPHTSVHDAPQPSAPDAADASDDTDETTAAADKSDQSGKSDAPKPSADADADAGSTKDAAQPTTQADAKAAAAKAAADAAAAALAKARAGAADGTDAALADLASAAQSLTGADATTDASATGETDAKPDARKATDSAQAAQTPQDVLQAALAAMNSKTPVQAPTGSGSGSADAGTAANTGNADAGKAKRTIGLGDTLGDGKNAKSQGADATALTNAQPIPVSMQPDDSTTAYKQTADAALHASALQAASANSGTSGAQGTMAAATSAAIAPHVGSSAWDDAFSQKVVFLSNANQQSAELTLNPKDLGPLQVTLQVNDNHAHALFVSQHAQVREAVEAALPKLREAMEANGISLGSTSVNDGFARQSGQSGQQGGRESGRGGRDGGGIAGVDDAGGATTVNVPTRRTVGLVDTFA</sequence>
<dbReference type="CDD" id="cd17470">
    <property type="entry name" value="T3SS_Flik_C"/>
    <property type="match status" value="1"/>
</dbReference>
<keyword evidence="6" id="KW-0966">Cell projection</keyword>
<dbReference type="PANTHER" id="PTHR37533">
    <property type="entry name" value="FLAGELLAR HOOK-LENGTH CONTROL PROTEIN"/>
    <property type="match status" value="1"/>
</dbReference>
<feature type="compositionally biased region" description="Low complexity" evidence="4">
    <location>
        <begin position="231"/>
        <end position="246"/>
    </location>
</feature>
<proteinExistence type="inferred from homology"/>
<feature type="compositionally biased region" description="Low complexity" evidence="4">
    <location>
        <begin position="171"/>
        <end position="185"/>
    </location>
</feature>
<evidence type="ECO:0000256" key="3">
    <source>
        <dbReference type="ARBA" id="ARBA00022795"/>
    </source>
</evidence>
<keyword evidence="6" id="KW-0969">Cilium</keyword>
<dbReference type="EMBL" id="FCOL02000013">
    <property type="protein sequence ID" value="SAL58901.1"/>
    <property type="molecule type" value="Genomic_DNA"/>
</dbReference>
<organism evidence="6 7">
    <name type="scientific">Caballeronia terrestris</name>
    <dbReference type="NCBI Taxonomy" id="1226301"/>
    <lineage>
        <taxon>Bacteria</taxon>
        <taxon>Pseudomonadati</taxon>
        <taxon>Pseudomonadota</taxon>
        <taxon>Betaproteobacteria</taxon>
        <taxon>Burkholderiales</taxon>
        <taxon>Burkholderiaceae</taxon>
        <taxon>Caballeronia</taxon>
    </lineage>
</organism>
<gene>
    <name evidence="6" type="ORF">AWB67_02783</name>
</gene>
<dbReference type="GO" id="GO:0009424">
    <property type="term" value="C:bacterial-type flagellum hook"/>
    <property type="evidence" value="ECO:0007669"/>
    <property type="project" value="InterPro"/>
</dbReference>
<dbReference type="InterPro" id="IPR021136">
    <property type="entry name" value="Flagellar_hook_control-like_C"/>
</dbReference>
<feature type="domain" description="Flagellar hook-length control protein-like C-terminal" evidence="5">
    <location>
        <begin position="350"/>
        <end position="423"/>
    </location>
</feature>
<keyword evidence="3" id="KW-1005">Bacterial flagellum biogenesis</keyword>
<feature type="region of interest" description="Disordered" evidence="4">
    <location>
        <begin position="418"/>
        <end position="461"/>
    </location>
</feature>
<feature type="region of interest" description="Disordered" evidence="4">
    <location>
        <begin position="171"/>
        <end position="205"/>
    </location>
</feature>
<comment type="caution">
    <text evidence="6">The sequence shown here is derived from an EMBL/GenBank/DDBJ whole genome shotgun (WGS) entry which is preliminary data.</text>
</comment>
<dbReference type="Gene3D" id="3.30.750.140">
    <property type="match status" value="1"/>
</dbReference>
<feature type="region of interest" description="Disordered" evidence="4">
    <location>
        <begin position="219"/>
        <end position="290"/>
    </location>
</feature>
<dbReference type="PRINTS" id="PR01007">
    <property type="entry name" value="FLGHOOKFLIK"/>
</dbReference>
<evidence type="ECO:0000259" key="5">
    <source>
        <dbReference type="Pfam" id="PF02120"/>
    </source>
</evidence>
<feature type="compositionally biased region" description="Low complexity" evidence="4">
    <location>
        <begin position="45"/>
        <end position="63"/>
    </location>
</feature>
<dbReference type="InterPro" id="IPR052563">
    <property type="entry name" value="FliK"/>
</dbReference>
<accession>A0A158IS85</accession>
<protein>
    <submittedName>
        <fullName evidence="6">Flagellar hook-length control protein</fullName>
    </submittedName>
</protein>
<dbReference type="GO" id="GO:0044780">
    <property type="term" value="P:bacterial-type flagellum assembly"/>
    <property type="evidence" value="ECO:0007669"/>
    <property type="project" value="InterPro"/>
</dbReference>
<feature type="compositionally biased region" description="Basic and acidic residues" evidence="4">
    <location>
        <begin position="94"/>
        <end position="104"/>
    </location>
</feature>
<feature type="compositionally biased region" description="Basic and acidic residues" evidence="4">
    <location>
        <begin position="186"/>
        <end position="196"/>
    </location>
</feature>
<evidence type="ECO:0000256" key="1">
    <source>
        <dbReference type="ARBA" id="ARBA00003944"/>
    </source>
</evidence>
<dbReference type="AlphaFoldDB" id="A0A158IS85"/>
<keyword evidence="7" id="KW-1185">Reference proteome</keyword>
<feature type="compositionally biased region" description="Low complexity" evidence="4">
    <location>
        <begin position="70"/>
        <end position="80"/>
    </location>
</feature>